<accession>L9WHC5</accession>
<evidence type="ECO:0000313" key="3">
    <source>
        <dbReference type="Proteomes" id="UP000011602"/>
    </source>
</evidence>
<evidence type="ECO:0000256" key="1">
    <source>
        <dbReference type="SAM" id="Phobius"/>
    </source>
</evidence>
<dbReference type="AlphaFoldDB" id="L9WHC5"/>
<feature type="transmembrane region" description="Helical" evidence="1">
    <location>
        <begin position="69"/>
        <end position="90"/>
    </location>
</feature>
<evidence type="ECO:0000313" key="2">
    <source>
        <dbReference type="EMBL" id="ELY47743.1"/>
    </source>
</evidence>
<comment type="caution">
    <text evidence="2">The sequence shown here is derived from an EMBL/GenBank/DDBJ whole genome shotgun (WGS) entry which is preliminary data.</text>
</comment>
<dbReference type="EMBL" id="AOHZ01000119">
    <property type="protein sequence ID" value="ELY47743.1"/>
    <property type="molecule type" value="Genomic_DNA"/>
</dbReference>
<keyword evidence="1" id="KW-0472">Membrane</keyword>
<sequence length="119" mass="12430">MGPMRGTLAALAALLLILWWLASYARERDAADATENVAGAVFAVIIGAVAAVLALLGEAASAVAMVGDLVGAHAPYLAHLATTVWGWLALEHLEIPPAWWVGVALGIMIVLVMFGRDGW</sequence>
<keyword evidence="1" id="KW-0812">Transmembrane</keyword>
<name>L9WHC5_9EURY</name>
<gene>
    <name evidence="2" type="ORF">C493_22246</name>
</gene>
<protein>
    <submittedName>
        <fullName evidence="2">Uncharacterized protein</fullName>
    </submittedName>
</protein>
<keyword evidence="3" id="KW-1185">Reference proteome</keyword>
<dbReference type="STRING" id="1227499.C493_22246"/>
<reference evidence="2 3" key="1">
    <citation type="journal article" date="2014" name="PLoS Genet.">
        <title>Phylogenetically driven sequencing of extremely halophilic archaea reveals strategies for static and dynamic osmo-response.</title>
        <authorList>
            <person name="Becker E.A."/>
            <person name="Seitzer P.M."/>
            <person name="Tritt A."/>
            <person name="Larsen D."/>
            <person name="Krusor M."/>
            <person name="Yao A.I."/>
            <person name="Wu D."/>
            <person name="Madern D."/>
            <person name="Eisen J.A."/>
            <person name="Darling A.E."/>
            <person name="Facciotti M.T."/>
        </authorList>
    </citation>
    <scope>NUCLEOTIDE SEQUENCE [LARGE SCALE GENOMIC DNA]</scope>
    <source>
        <strain evidence="2 3">JCM 12255</strain>
    </source>
</reference>
<dbReference type="Proteomes" id="UP000011602">
    <property type="component" value="Unassembled WGS sequence"/>
</dbReference>
<feature type="transmembrane region" description="Helical" evidence="1">
    <location>
        <begin position="37"/>
        <end position="57"/>
    </location>
</feature>
<feature type="transmembrane region" description="Helical" evidence="1">
    <location>
        <begin position="96"/>
        <end position="114"/>
    </location>
</feature>
<organism evidence="2 3">
    <name type="scientific">Natronolimnohabitans innermongolicus JCM 12255</name>
    <dbReference type="NCBI Taxonomy" id="1227499"/>
    <lineage>
        <taxon>Archaea</taxon>
        <taxon>Methanobacteriati</taxon>
        <taxon>Methanobacteriota</taxon>
        <taxon>Stenosarchaea group</taxon>
        <taxon>Halobacteria</taxon>
        <taxon>Halobacteriales</taxon>
        <taxon>Natrialbaceae</taxon>
        <taxon>Natronolimnohabitans</taxon>
    </lineage>
</organism>
<proteinExistence type="predicted"/>
<keyword evidence="1" id="KW-1133">Transmembrane helix</keyword>